<reference evidence="1 2" key="1">
    <citation type="submission" date="2020-08" db="EMBL/GenBank/DDBJ databases">
        <title>Exploring microbial biodiversity for novel pathways involved in the catabolism of aromatic compounds derived from lignin.</title>
        <authorList>
            <person name="Elkins J."/>
        </authorList>
    </citation>
    <scope>NUCLEOTIDE SEQUENCE [LARGE SCALE GENOMIC DNA]</scope>
    <source>
        <strain evidence="1 2">B1D3A</strain>
    </source>
</reference>
<evidence type="ECO:0000313" key="1">
    <source>
        <dbReference type="EMBL" id="MBB5985214.1"/>
    </source>
</evidence>
<gene>
    <name evidence="1" type="ORF">HNP60_001188</name>
</gene>
<evidence type="ECO:0000313" key="2">
    <source>
        <dbReference type="Proteomes" id="UP001138540"/>
    </source>
</evidence>
<dbReference type="EMBL" id="JACHKA010000001">
    <property type="protein sequence ID" value="MBB5985214.1"/>
    <property type="molecule type" value="Genomic_DNA"/>
</dbReference>
<keyword evidence="2" id="KW-1185">Reference proteome</keyword>
<organism evidence="1 2">
    <name type="scientific">Sphingobium lignivorans</name>
    <dbReference type="NCBI Taxonomy" id="2735886"/>
    <lineage>
        <taxon>Bacteria</taxon>
        <taxon>Pseudomonadati</taxon>
        <taxon>Pseudomonadota</taxon>
        <taxon>Alphaproteobacteria</taxon>
        <taxon>Sphingomonadales</taxon>
        <taxon>Sphingomonadaceae</taxon>
        <taxon>Sphingobium</taxon>
    </lineage>
</organism>
<sequence length="129" mass="14518">MRAGAVLTDALKSFAAVEKRIVELGPRLEPSTASEFVMLRRDLVLEFARLGNALETDPQLKAEPELLAQGTRLLAAFRTENSRNQADWPVIRVRDNVQQYRIAAQSVAHSSRAFWQWVEQQFDLPAGTP</sequence>
<dbReference type="RefSeq" id="WP_014075574.1">
    <property type="nucleotide sequence ID" value="NZ_JACHKA010000001.1"/>
</dbReference>
<comment type="caution">
    <text evidence="1">The sequence shown here is derived from an EMBL/GenBank/DDBJ whole genome shotgun (WGS) entry which is preliminary data.</text>
</comment>
<protein>
    <submittedName>
        <fullName evidence="1">Uncharacterized protein</fullName>
    </submittedName>
</protein>
<dbReference type="Proteomes" id="UP001138540">
    <property type="component" value="Unassembled WGS sequence"/>
</dbReference>
<accession>A0ABR6ND72</accession>
<proteinExistence type="predicted"/>
<name>A0ABR6ND72_9SPHN</name>